<evidence type="ECO:0000256" key="7">
    <source>
        <dbReference type="ARBA" id="ARBA00023002"/>
    </source>
</evidence>
<evidence type="ECO:0000256" key="3">
    <source>
        <dbReference type="ARBA" id="ARBA00022516"/>
    </source>
</evidence>
<reference evidence="21 22" key="1">
    <citation type="submission" date="2016-09" db="EMBL/GenBank/DDBJ databases">
        <title>Extensive genetic diversity and differential bi-allelic expression allows diatom success in the polar Southern Ocean.</title>
        <authorList>
            <consortium name="DOE Joint Genome Institute"/>
            <person name="Mock T."/>
            <person name="Otillar R.P."/>
            <person name="Strauss J."/>
            <person name="Dupont C."/>
            <person name="Frickenhaus S."/>
            <person name="Maumus F."/>
            <person name="Mcmullan M."/>
            <person name="Sanges R."/>
            <person name="Schmutz J."/>
            <person name="Toseland A."/>
            <person name="Valas R."/>
            <person name="Veluchamy A."/>
            <person name="Ward B.J."/>
            <person name="Allen A."/>
            <person name="Barry K."/>
            <person name="Falciatore A."/>
            <person name="Ferrante M."/>
            <person name="Fortunato A.E."/>
            <person name="Gloeckner G."/>
            <person name="Gruber A."/>
            <person name="Hipkin R."/>
            <person name="Janech M."/>
            <person name="Kroth P."/>
            <person name="Leese F."/>
            <person name="Lindquist E."/>
            <person name="Lyon B.R."/>
            <person name="Martin J."/>
            <person name="Mayer C."/>
            <person name="Parker M."/>
            <person name="Quesneville H."/>
            <person name="Raymond J."/>
            <person name="Uhlig C."/>
            <person name="Valentin K.U."/>
            <person name="Worden A.Z."/>
            <person name="Armbrust E.V."/>
            <person name="Bowler C."/>
            <person name="Green B."/>
            <person name="Moulton V."/>
            <person name="Van Oosterhout C."/>
            <person name="Grigoriev I."/>
        </authorList>
    </citation>
    <scope>NUCLEOTIDE SEQUENCE [LARGE SCALE GENOMIC DNA]</scope>
    <source>
        <strain evidence="21 22">CCMP1102</strain>
    </source>
</reference>
<gene>
    <name evidence="21" type="ORF">FRACYDRAFT_261662</name>
</gene>
<evidence type="ECO:0000256" key="17">
    <source>
        <dbReference type="ARBA" id="ARBA00049108"/>
    </source>
</evidence>
<dbReference type="InParanoid" id="A0A1E7FB54"/>
<evidence type="ECO:0000256" key="16">
    <source>
        <dbReference type="ARBA" id="ARBA00048686"/>
    </source>
</evidence>
<keyword evidence="10" id="KW-0275">Fatty acid biosynthesis</keyword>
<dbReference type="InterPro" id="IPR002347">
    <property type="entry name" value="SDR_fam"/>
</dbReference>
<dbReference type="AlphaFoldDB" id="A0A1E7FB54"/>
<dbReference type="FunFam" id="3.40.50.720:FF:000084">
    <property type="entry name" value="Short-chain dehydrogenase reductase"/>
    <property type="match status" value="1"/>
</dbReference>
<comment type="subcellular location">
    <subcellularLocation>
        <location evidence="1">Peroxisome</location>
    </subcellularLocation>
</comment>
<evidence type="ECO:0000256" key="1">
    <source>
        <dbReference type="ARBA" id="ARBA00004275"/>
    </source>
</evidence>
<evidence type="ECO:0000256" key="6">
    <source>
        <dbReference type="ARBA" id="ARBA00022857"/>
    </source>
</evidence>
<dbReference type="OrthoDB" id="1393670at2759"/>
<comment type="pathway">
    <text evidence="2">Lipid metabolism.</text>
</comment>
<dbReference type="SUPFAM" id="SSF51735">
    <property type="entry name" value="NAD(P)-binding Rossmann-fold domains"/>
    <property type="match status" value="1"/>
</dbReference>
<dbReference type="EC" id="1.3.1.38" evidence="13"/>
<protein>
    <recommendedName>
        <fullName evidence="14">Peroxisomal trans-2-enoyl-CoA reductase</fullName>
        <ecNumber evidence="13">1.3.1.38</ecNumber>
    </recommendedName>
</protein>
<dbReference type="GO" id="GO:0033306">
    <property type="term" value="P:phytol metabolic process"/>
    <property type="evidence" value="ECO:0007669"/>
    <property type="project" value="TreeGrafter"/>
</dbReference>
<comment type="catalytic activity">
    <reaction evidence="18">
        <text>a (2E)-enoyl-CoA + NADPH + H(+) = a 2,3-saturated acyl-CoA + NADP(+)</text>
        <dbReference type="Rhea" id="RHEA:33763"/>
        <dbReference type="ChEBI" id="CHEBI:15378"/>
        <dbReference type="ChEBI" id="CHEBI:57783"/>
        <dbReference type="ChEBI" id="CHEBI:58349"/>
        <dbReference type="ChEBI" id="CHEBI:58856"/>
        <dbReference type="ChEBI" id="CHEBI:65111"/>
        <dbReference type="EC" id="1.3.1.38"/>
    </reaction>
    <physiologicalReaction direction="left-to-right" evidence="18">
        <dbReference type="Rhea" id="RHEA:33764"/>
    </physiologicalReaction>
</comment>
<evidence type="ECO:0000256" key="4">
    <source>
        <dbReference type="ARBA" id="ARBA00022553"/>
    </source>
</evidence>
<proteinExistence type="predicted"/>
<comment type="subunit">
    <text evidence="12">Interacts with PEX5, probably required to target it into peroxisomes.</text>
</comment>
<dbReference type="GO" id="GO:0006633">
    <property type="term" value="P:fatty acid biosynthetic process"/>
    <property type="evidence" value="ECO:0007669"/>
    <property type="project" value="UniProtKB-KW"/>
</dbReference>
<dbReference type="KEGG" id="fcy:FRACYDRAFT_261662"/>
<keyword evidence="7" id="KW-0560">Oxidoreductase</keyword>
<accession>A0A1E7FB54</accession>
<dbReference type="GO" id="GO:0005777">
    <property type="term" value="C:peroxisome"/>
    <property type="evidence" value="ECO:0007669"/>
    <property type="project" value="UniProtKB-SubCell"/>
</dbReference>
<evidence type="ECO:0000256" key="10">
    <source>
        <dbReference type="ARBA" id="ARBA00023160"/>
    </source>
</evidence>
<keyword evidence="4" id="KW-0597">Phosphoprotein</keyword>
<dbReference type="GO" id="GO:0019166">
    <property type="term" value="F:trans-2-enoyl-CoA reductase (NADPH) activity"/>
    <property type="evidence" value="ECO:0007669"/>
    <property type="project" value="UniProtKB-EC"/>
</dbReference>
<evidence type="ECO:0000256" key="14">
    <source>
        <dbReference type="ARBA" id="ARBA00041063"/>
    </source>
</evidence>
<dbReference type="InterPro" id="IPR052388">
    <property type="entry name" value="Peroxisomal_t2-enoyl-CoA_red"/>
</dbReference>
<evidence type="ECO:0000256" key="18">
    <source>
        <dbReference type="ARBA" id="ARBA00049251"/>
    </source>
</evidence>
<dbReference type="PRINTS" id="PR00081">
    <property type="entry name" value="GDHRDH"/>
</dbReference>
<comment type="catalytic activity">
    <reaction evidence="19">
        <text>(2E)-decenoyl-CoA + NADPH + H(+) = decanoyl-CoA + NADP(+)</text>
        <dbReference type="Rhea" id="RHEA:44960"/>
        <dbReference type="ChEBI" id="CHEBI:15378"/>
        <dbReference type="ChEBI" id="CHEBI:57783"/>
        <dbReference type="ChEBI" id="CHEBI:58349"/>
        <dbReference type="ChEBI" id="CHEBI:61406"/>
        <dbReference type="ChEBI" id="CHEBI:61430"/>
    </reaction>
    <physiologicalReaction direction="left-to-right" evidence="19">
        <dbReference type="Rhea" id="RHEA:44961"/>
    </physiologicalReaction>
</comment>
<comment type="function">
    <text evidence="11">Participates in chain elongation of fatty acids. Catalyzes the reduction of trans-2-enoyl-CoAs of varying chain lengths from 6:1 to 16:1, having maximum activity with 10:1 CoA. Has no 2,4-dienoyl-CoA reductase activity.</text>
</comment>
<comment type="catalytic activity">
    <reaction evidence="17">
        <text>(2E)-hexenoyl-CoA + NADPH + H(+) = hexanoyl-CoA + NADP(+)</text>
        <dbReference type="Rhea" id="RHEA:44956"/>
        <dbReference type="ChEBI" id="CHEBI:15378"/>
        <dbReference type="ChEBI" id="CHEBI:57783"/>
        <dbReference type="ChEBI" id="CHEBI:58349"/>
        <dbReference type="ChEBI" id="CHEBI:62077"/>
        <dbReference type="ChEBI" id="CHEBI:62620"/>
    </reaction>
    <physiologicalReaction direction="left-to-right" evidence="17">
        <dbReference type="Rhea" id="RHEA:44957"/>
    </physiologicalReaction>
</comment>
<dbReference type="PANTHER" id="PTHR24317">
    <property type="entry name" value="PEROXISOMAL TRANS-2-ENOYL-COA REDUCTASE"/>
    <property type="match status" value="1"/>
</dbReference>
<evidence type="ECO:0000256" key="20">
    <source>
        <dbReference type="ARBA" id="ARBA00049559"/>
    </source>
</evidence>
<keyword evidence="8" id="KW-0443">Lipid metabolism</keyword>
<evidence type="ECO:0000256" key="11">
    <source>
        <dbReference type="ARBA" id="ARBA00037124"/>
    </source>
</evidence>
<comment type="catalytic activity">
    <reaction evidence="16">
        <text>(2E)-tetradecenoyl-CoA + NADPH + H(+) = tetradecanoyl-CoA + NADP(+)</text>
        <dbReference type="Rhea" id="RHEA:44968"/>
        <dbReference type="ChEBI" id="CHEBI:15378"/>
        <dbReference type="ChEBI" id="CHEBI:57385"/>
        <dbReference type="ChEBI" id="CHEBI:57783"/>
        <dbReference type="ChEBI" id="CHEBI:58349"/>
        <dbReference type="ChEBI" id="CHEBI:61405"/>
    </reaction>
    <physiologicalReaction direction="left-to-right" evidence="16">
        <dbReference type="Rhea" id="RHEA:44969"/>
    </physiologicalReaction>
</comment>
<evidence type="ECO:0000256" key="19">
    <source>
        <dbReference type="ARBA" id="ARBA00049386"/>
    </source>
</evidence>
<dbReference type="EMBL" id="KV784359">
    <property type="protein sequence ID" value="OEU15389.1"/>
    <property type="molecule type" value="Genomic_DNA"/>
</dbReference>
<keyword evidence="6" id="KW-0521">NADP</keyword>
<dbReference type="InterPro" id="IPR036291">
    <property type="entry name" value="NAD(P)-bd_dom_sf"/>
</dbReference>
<evidence type="ECO:0000256" key="12">
    <source>
        <dbReference type="ARBA" id="ARBA00038622"/>
    </source>
</evidence>
<evidence type="ECO:0000313" key="21">
    <source>
        <dbReference type="EMBL" id="OEU15389.1"/>
    </source>
</evidence>
<evidence type="ECO:0000256" key="15">
    <source>
        <dbReference type="ARBA" id="ARBA00047570"/>
    </source>
</evidence>
<comment type="catalytic activity">
    <reaction evidence="20">
        <text>(2E)-octenoyl-CoA + NADPH + H(+) = octanoyl-CoA + NADP(+)</text>
        <dbReference type="Rhea" id="RHEA:44952"/>
        <dbReference type="ChEBI" id="CHEBI:15378"/>
        <dbReference type="ChEBI" id="CHEBI:57386"/>
        <dbReference type="ChEBI" id="CHEBI:57783"/>
        <dbReference type="ChEBI" id="CHEBI:58349"/>
        <dbReference type="ChEBI" id="CHEBI:62242"/>
    </reaction>
    <physiologicalReaction direction="left-to-right" evidence="20">
        <dbReference type="Rhea" id="RHEA:44953"/>
    </physiologicalReaction>
</comment>
<evidence type="ECO:0000256" key="9">
    <source>
        <dbReference type="ARBA" id="ARBA00023140"/>
    </source>
</evidence>
<evidence type="ECO:0000313" key="22">
    <source>
        <dbReference type="Proteomes" id="UP000095751"/>
    </source>
</evidence>
<evidence type="ECO:0000256" key="8">
    <source>
        <dbReference type="ARBA" id="ARBA00023098"/>
    </source>
</evidence>
<comment type="catalytic activity">
    <reaction evidence="15">
        <text>(2E)-dodecenoyl-CoA + NADPH + H(+) = dodecanoyl-CoA + NADP(+)</text>
        <dbReference type="Rhea" id="RHEA:44964"/>
        <dbReference type="ChEBI" id="CHEBI:15378"/>
        <dbReference type="ChEBI" id="CHEBI:57330"/>
        <dbReference type="ChEBI" id="CHEBI:57375"/>
        <dbReference type="ChEBI" id="CHEBI:57783"/>
        <dbReference type="ChEBI" id="CHEBI:58349"/>
    </reaction>
    <physiologicalReaction direction="left-to-right" evidence="15">
        <dbReference type="Rhea" id="RHEA:44965"/>
    </physiologicalReaction>
</comment>
<sequence length="300" mass="31982">MTADNIDTSSSTWKSVFRNDLFQGKVAIVTGGGQGIGKEISLELASLGATVVIASRDVAKCEEAAREMNALIAGSGVGRVVAGPSTNIRKEEDIQNLVAHVVEKYGALDMLVNNSGGQFIQESAEISRRGFSAVIQTNLEGTFLMCREAYNQYMRDNGGTIVNITIGNRNGMPGMMHSAAARSGVENMTASLCTEWIESKVRINCVRPGIIFTDSGFKNYGPAGEYFIKKMNKSLPARRLGSPQEVSSAVTWLLSEGASYVTGAILCVDGGGSYVGLPLIEIEDKANLPVYGTLPARAKL</sequence>
<keyword evidence="22" id="KW-1185">Reference proteome</keyword>
<keyword evidence="9" id="KW-0576">Peroxisome</keyword>
<dbReference type="Pfam" id="PF13561">
    <property type="entry name" value="adh_short_C2"/>
    <property type="match status" value="1"/>
</dbReference>
<dbReference type="PANTHER" id="PTHR24317:SF7">
    <property type="entry name" value="PEROXISOMAL TRANS-2-ENOYL-COA REDUCTASE"/>
    <property type="match status" value="1"/>
</dbReference>
<evidence type="ECO:0000256" key="2">
    <source>
        <dbReference type="ARBA" id="ARBA00005189"/>
    </source>
</evidence>
<name>A0A1E7FB54_9STRA</name>
<dbReference type="Gene3D" id="3.40.50.720">
    <property type="entry name" value="NAD(P)-binding Rossmann-like Domain"/>
    <property type="match status" value="1"/>
</dbReference>
<dbReference type="Proteomes" id="UP000095751">
    <property type="component" value="Unassembled WGS sequence"/>
</dbReference>
<evidence type="ECO:0000256" key="5">
    <source>
        <dbReference type="ARBA" id="ARBA00022832"/>
    </source>
</evidence>
<keyword evidence="5" id="KW-0276">Fatty acid metabolism</keyword>
<evidence type="ECO:0000256" key="13">
    <source>
        <dbReference type="ARBA" id="ARBA00038849"/>
    </source>
</evidence>
<organism evidence="21 22">
    <name type="scientific">Fragilariopsis cylindrus CCMP1102</name>
    <dbReference type="NCBI Taxonomy" id="635003"/>
    <lineage>
        <taxon>Eukaryota</taxon>
        <taxon>Sar</taxon>
        <taxon>Stramenopiles</taxon>
        <taxon>Ochrophyta</taxon>
        <taxon>Bacillariophyta</taxon>
        <taxon>Bacillariophyceae</taxon>
        <taxon>Bacillariophycidae</taxon>
        <taxon>Bacillariales</taxon>
        <taxon>Bacillariaceae</taxon>
        <taxon>Fragilariopsis</taxon>
    </lineage>
</organism>
<keyword evidence="3" id="KW-0444">Lipid biosynthesis</keyword>